<organism evidence="1 2">
    <name type="scientific">Burkholderia theae</name>
    <dbReference type="NCBI Taxonomy" id="3143496"/>
    <lineage>
        <taxon>Bacteria</taxon>
        <taxon>Pseudomonadati</taxon>
        <taxon>Pseudomonadota</taxon>
        <taxon>Betaproteobacteria</taxon>
        <taxon>Burkholderiales</taxon>
        <taxon>Burkholderiaceae</taxon>
        <taxon>Burkholderia</taxon>
    </lineage>
</organism>
<evidence type="ECO:0000313" key="2">
    <source>
        <dbReference type="Proteomes" id="UP001466933"/>
    </source>
</evidence>
<protein>
    <submittedName>
        <fullName evidence="1">Uncharacterized protein</fullName>
    </submittedName>
</protein>
<sequence length="85" mass="9459">MTARAATVPRVIFIREFVRFPLAASIVSLNDLPVASAGIRLSVSMRAAYRTSARFIVIASWPSLDGHRFARRTFPQLSLSTEPLR</sequence>
<keyword evidence="2" id="KW-1185">Reference proteome</keyword>
<comment type="caution">
    <text evidence="1">The sequence shown here is derived from an EMBL/GenBank/DDBJ whole genome shotgun (WGS) entry which is preliminary data.</text>
</comment>
<accession>A0ABU9WBV4</accession>
<gene>
    <name evidence="1" type="ORF">VOI36_06475</name>
</gene>
<reference evidence="1 2" key="1">
    <citation type="submission" date="2024-05" db="EMBL/GenBank/DDBJ databases">
        <title>Burkholderia sp. Nov. a novel bacteria isolated from rhizosphere soil of Camellia sinensis.</title>
        <authorList>
            <person name="Dong Y."/>
        </authorList>
    </citation>
    <scope>NUCLEOTIDE SEQUENCE [LARGE SCALE GENOMIC DNA]</scope>
    <source>
        <strain evidence="1 2">GS2Y</strain>
    </source>
</reference>
<proteinExistence type="predicted"/>
<dbReference type="EMBL" id="JBCPYA010000001">
    <property type="protein sequence ID" value="MEN2469536.1"/>
    <property type="molecule type" value="Genomic_DNA"/>
</dbReference>
<evidence type="ECO:0000313" key="1">
    <source>
        <dbReference type="EMBL" id="MEN2469536.1"/>
    </source>
</evidence>
<dbReference type="Proteomes" id="UP001466933">
    <property type="component" value="Unassembled WGS sequence"/>
</dbReference>
<dbReference type="RefSeq" id="WP_343491237.1">
    <property type="nucleotide sequence ID" value="NZ_JBCPYA010000001.1"/>
</dbReference>
<name>A0ABU9WBV4_9BURK</name>